<organism evidence="2 3">
    <name type="scientific">Diaporthe vaccinii</name>
    <dbReference type="NCBI Taxonomy" id="105482"/>
    <lineage>
        <taxon>Eukaryota</taxon>
        <taxon>Fungi</taxon>
        <taxon>Dikarya</taxon>
        <taxon>Ascomycota</taxon>
        <taxon>Pezizomycotina</taxon>
        <taxon>Sordariomycetes</taxon>
        <taxon>Sordariomycetidae</taxon>
        <taxon>Diaporthales</taxon>
        <taxon>Diaporthaceae</taxon>
        <taxon>Diaporthe</taxon>
        <taxon>Diaporthe eres species complex</taxon>
    </lineage>
</organism>
<keyword evidence="3" id="KW-1185">Reference proteome</keyword>
<gene>
    <name evidence="2" type="ORF">FJTKL_03941</name>
</gene>
<feature type="region of interest" description="Disordered" evidence="1">
    <location>
        <begin position="290"/>
        <end position="342"/>
    </location>
</feature>
<feature type="compositionally biased region" description="Basic and acidic residues" evidence="1">
    <location>
        <begin position="140"/>
        <end position="149"/>
    </location>
</feature>
<feature type="compositionally biased region" description="Low complexity" evidence="1">
    <location>
        <begin position="308"/>
        <end position="317"/>
    </location>
</feature>
<dbReference type="EMBL" id="JBAWTH010000016">
    <property type="protein sequence ID" value="KAL2288581.1"/>
    <property type="molecule type" value="Genomic_DNA"/>
</dbReference>
<feature type="region of interest" description="Disordered" evidence="1">
    <location>
        <begin position="24"/>
        <end position="239"/>
    </location>
</feature>
<feature type="compositionally biased region" description="Basic and acidic residues" evidence="1">
    <location>
        <begin position="97"/>
        <end position="123"/>
    </location>
</feature>
<proteinExistence type="predicted"/>
<accession>A0ABR4F1M5</accession>
<protein>
    <submittedName>
        <fullName evidence="2">Uncharacterized protein</fullName>
    </submittedName>
</protein>
<evidence type="ECO:0000313" key="3">
    <source>
        <dbReference type="Proteomes" id="UP001600888"/>
    </source>
</evidence>
<comment type="caution">
    <text evidence="2">The sequence shown here is derived from an EMBL/GenBank/DDBJ whole genome shotgun (WGS) entry which is preliminary data.</text>
</comment>
<reference evidence="2 3" key="1">
    <citation type="submission" date="2024-03" db="EMBL/GenBank/DDBJ databases">
        <title>A high-quality draft genome sequence of Diaporthe vaccinii, a causative agent of upright dieback and viscid rot disease in cranberry plants.</title>
        <authorList>
            <person name="Sarrasin M."/>
            <person name="Lang B.F."/>
            <person name="Burger G."/>
        </authorList>
    </citation>
    <scope>NUCLEOTIDE SEQUENCE [LARGE SCALE GENOMIC DNA]</scope>
    <source>
        <strain evidence="2 3">IS7</strain>
    </source>
</reference>
<dbReference type="EMBL" id="JBAWTH010000016">
    <property type="protein sequence ID" value="KAL2288582.1"/>
    <property type="molecule type" value="Genomic_DNA"/>
</dbReference>
<evidence type="ECO:0000256" key="1">
    <source>
        <dbReference type="SAM" id="MobiDB-lite"/>
    </source>
</evidence>
<feature type="compositionally biased region" description="Basic residues" evidence="1">
    <location>
        <begin position="331"/>
        <end position="342"/>
    </location>
</feature>
<sequence length="342" mass="37917">MSKSNHSRGSSSVDDWLDGQYEYMVPDKDLNNPYVPRDAARDITPEHSDTSPSQSRGSHSSRKHRSSKDRYRPATPPEENDLDKERDRHRHKGRSTRSHDGDRDTRRSHHEKDTKYPPKADRGRPRRPPMGDRATSHYVPRKEESPERRSSRRYSLSSSPPRHRGDKSSRHYRRHEDRSPSPPPRSSRKKDDRERESRGHHHGSSGSTKGSKSRRPSLSHSQASKDPKKPSISSRSFSFWDDPRFKTAAQAAMTAGASAAVGLAGEKGGWGGDKGAKVLRAGLGAAALSAFKSPAPSPDPAPAPAAPAEPKSSAADATGRYMADHLPGHLPGKKSSTRRRHR</sequence>
<evidence type="ECO:0000313" key="2">
    <source>
        <dbReference type="EMBL" id="KAL2288582.1"/>
    </source>
</evidence>
<feature type="compositionally biased region" description="Basic residues" evidence="1">
    <location>
        <begin position="87"/>
        <end position="96"/>
    </location>
</feature>
<feature type="compositionally biased region" description="Pro residues" evidence="1">
    <location>
        <begin position="295"/>
        <end position="307"/>
    </location>
</feature>
<feature type="compositionally biased region" description="Basic and acidic residues" evidence="1">
    <location>
        <begin position="38"/>
        <end position="49"/>
    </location>
</feature>
<name>A0ABR4F1M5_9PEZI</name>
<dbReference type="Proteomes" id="UP001600888">
    <property type="component" value="Unassembled WGS sequence"/>
</dbReference>
<feature type="compositionally biased region" description="Basic and acidic residues" evidence="1">
    <location>
        <begin position="166"/>
        <end position="179"/>
    </location>
</feature>